<protein>
    <recommendedName>
        <fullName evidence="3">Thioredoxin reductase</fullName>
    </recommendedName>
</protein>
<sequence length="425" mass="49335">MSETYEIYTPHGSILDVNKKTNEIYFDKSSKPTGKYTQEYSKAVFKADKILKNSPYKDYQPRYLDPNLYTGQSSTLLEFKDWQSIYLKDPIKGAIAPWTKAEKAYYKSLKTKRERYKYLVIRSGLRSTVIDIPYEAYTNVDEKGNLINEDYKELYKKVESNRGLAHLSNGYLFMSEWELAAGILGDIKGFIGALQLSMTGFKARTQAINFLLIQLGHEQGLKSLYDSYAYRGLVDGIHKNPLKAQMLKDFSKNPPYDEFGMLPFLDELIGVDWIIDLTEYEFADDADGKAIRSLDDDVLKGKLKDPRDIDSTPESRKEFNREMWAYRRGAVAFYNTDIPNDWTKEEAKLYMNSLILEAKLAALTPPQGYPNAPYYWIPEHLEYVYKKHKLDAKLNPRIPAIYRYNFPQELRAKILAYAKEHNIKE</sequence>
<proteinExistence type="predicted"/>
<accession>A0A7M1MGL3</accession>
<gene>
    <name evidence="1" type="ORF">HW242_02360</name>
</gene>
<reference evidence="1 2" key="1">
    <citation type="submission" date="2020-10" db="EMBL/GenBank/DDBJ databases">
        <title>Campylobacter and Helicobacter PacBio genomes.</title>
        <authorList>
            <person name="Lane C."/>
        </authorList>
    </citation>
    <scope>NUCLEOTIDE SEQUENCE [LARGE SCALE GENOMIC DNA]</scope>
    <source>
        <strain evidence="1 2">2014D-0218</strain>
    </source>
</reference>
<dbReference type="Proteomes" id="UP000594890">
    <property type="component" value="Chromosome"/>
</dbReference>
<organism evidence="1 2">
    <name type="scientific">Campylobacter lari</name>
    <dbReference type="NCBI Taxonomy" id="201"/>
    <lineage>
        <taxon>Bacteria</taxon>
        <taxon>Pseudomonadati</taxon>
        <taxon>Campylobacterota</taxon>
        <taxon>Epsilonproteobacteria</taxon>
        <taxon>Campylobacterales</taxon>
        <taxon>Campylobacteraceae</taxon>
        <taxon>Campylobacter</taxon>
    </lineage>
</organism>
<dbReference type="AlphaFoldDB" id="A0A7M1MGL3"/>
<evidence type="ECO:0000313" key="2">
    <source>
        <dbReference type="Proteomes" id="UP000594890"/>
    </source>
</evidence>
<evidence type="ECO:0008006" key="3">
    <source>
        <dbReference type="Google" id="ProtNLM"/>
    </source>
</evidence>
<name>A0A7M1MGL3_CAMLA</name>
<dbReference type="EMBL" id="CP063088">
    <property type="protein sequence ID" value="QOR00108.1"/>
    <property type="molecule type" value="Genomic_DNA"/>
</dbReference>
<evidence type="ECO:0000313" key="1">
    <source>
        <dbReference type="EMBL" id="QOR00108.1"/>
    </source>
</evidence>